<evidence type="ECO:0000256" key="3">
    <source>
        <dbReference type="ARBA" id="ARBA00022692"/>
    </source>
</evidence>
<dbReference type="InterPro" id="IPR013057">
    <property type="entry name" value="AA_transpt_TM"/>
</dbReference>
<comment type="caution">
    <text evidence="8">The sequence shown here is derived from an EMBL/GenBank/DDBJ whole genome shotgun (WGS) entry which is preliminary data.</text>
</comment>
<name>A0AA40AGQ2_9PEZI</name>
<dbReference type="Proteomes" id="UP001172102">
    <property type="component" value="Unassembled WGS sequence"/>
</dbReference>
<feature type="transmembrane region" description="Helical" evidence="6">
    <location>
        <begin position="256"/>
        <end position="278"/>
    </location>
</feature>
<reference evidence="8" key="1">
    <citation type="submission" date="2023-06" db="EMBL/GenBank/DDBJ databases">
        <title>Genome-scale phylogeny and comparative genomics of the fungal order Sordariales.</title>
        <authorList>
            <consortium name="Lawrence Berkeley National Laboratory"/>
            <person name="Hensen N."/>
            <person name="Bonometti L."/>
            <person name="Westerberg I."/>
            <person name="Brannstrom I.O."/>
            <person name="Guillou S."/>
            <person name="Cros-Aarteil S."/>
            <person name="Calhoun S."/>
            <person name="Haridas S."/>
            <person name="Kuo A."/>
            <person name="Mondo S."/>
            <person name="Pangilinan J."/>
            <person name="Riley R."/>
            <person name="Labutti K."/>
            <person name="Andreopoulos B."/>
            <person name="Lipzen A."/>
            <person name="Chen C."/>
            <person name="Yanf M."/>
            <person name="Daum C."/>
            <person name="Ng V."/>
            <person name="Clum A."/>
            <person name="Steindorff A."/>
            <person name="Ohm R."/>
            <person name="Martin F."/>
            <person name="Silar P."/>
            <person name="Natvig D."/>
            <person name="Lalanne C."/>
            <person name="Gautier V."/>
            <person name="Ament-Velasquez S.L."/>
            <person name="Kruys A."/>
            <person name="Hutchinson M.I."/>
            <person name="Powell A.J."/>
            <person name="Barry K."/>
            <person name="Miller A.N."/>
            <person name="Grigoriev I.V."/>
            <person name="Debuchy R."/>
            <person name="Gladieux P."/>
            <person name="Thoren M.H."/>
            <person name="Johannesson H."/>
        </authorList>
    </citation>
    <scope>NUCLEOTIDE SEQUENCE</scope>
    <source>
        <strain evidence="8">SMH4607-1</strain>
    </source>
</reference>
<feature type="transmembrane region" description="Helical" evidence="6">
    <location>
        <begin position="223"/>
        <end position="244"/>
    </location>
</feature>
<gene>
    <name evidence="8" type="ORF">B0H67DRAFT_601068</name>
</gene>
<feature type="transmembrane region" description="Helical" evidence="6">
    <location>
        <begin position="368"/>
        <end position="392"/>
    </location>
</feature>
<evidence type="ECO:0000256" key="6">
    <source>
        <dbReference type="SAM" id="Phobius"/>
    </source>
</evidence>
<feature type="transmembrane region" description="Helical" evidence="6">
    <location>
        <begin position="65"/>
        <end position="88"/>
    </location>
</feature>
<comment type="similarity">
    <text evidence="2">Belongs to the amino acid/polyamine transporter 2 family.</text>
</comment>
<evidence type="ECO:0000256" key="1">
    <source>
        <dbReference type="ARBA" id="ARBA00004141"/>
    </source>
</evidence>
<comment type="subcellular location">
    <subcellularLocation>
        <location evidence="1">Membrane</location>
        <topology evidence="1">Multi-pass membrane protein</topology>
    </subcellularLocation>
</comment>
<dbReference type="GO" id="GO:0015179">
    <property type="term" value="F:L-amino acid transmembrane transporter activity"/>
    <property type="evidence" value="ECO:0007669"/>
    <property type="project" value="TreeGrafter"/>
</dbReference>
<dbReference type="PANTHER" id="PTHR22950">
    <property type="entry name" value="AMINO ACID TRANSPORTER"/>
    <property type="match status" value="1"/>
</dbReference>
<dbReference type="EMBL" id="JAUKUA010000004">
    <property type="protein sequence ID" value="KAK0715538.1"/>
    <property type="molecule type" value="Genomic_DNA"/>
</dbReference>
<proteinExistence type="inferred from homology"/>
<evidence type="ECO:0000256" key="4">
    <source>
        <dbReference type="ARBA" id="ARBA00022989"/>
    </source>
</evidence>
<dbReference type="PANTHER" id="PTHR22950:SF8">
    <property type="entry name" value="AMINO ACID TRANSPORTER (EUROFUNG)"/>
    <property type="match status" value="1"/>
</dbReference>
<evidence type="ECO:0000313" key="9">
    <source>
        <dbReference type="Proteomes" id="UP001172102"/>
    </source>
</evidence>
<feature type="transmembrane region" description="Helical" evidence="6">
    <location>
        <begin position="144"/>
        <end position="165"/>
    </location>
</feature>
<feature type="transmembrane region" description="Helical" evidence="6">
    <location>
        <begin position="109"/>
        <end position="132"/>
    </location>
</feature>
<organism evidence="8 9">
    <name type="scientific">Lasiosphaeris hirsuta</name>
    <dbReference type="NCBI Taxonomy" id="260670"/>
    <lineage>
        <taxon>Eukaryota</taxon>
        <taxon>Fungi</taxon>
        <taxon>Dikarya</taxon>
        <taxon>Ascomycota</taxon>
        <taxon>Pezizomycotina</taxon>
        <taxon>Sordariomycetes</taxon>
        <taxon>Sordariomycetidae</taxon>
        <taxon>Sordariales</taxon>
        <taxon>Lasiosphaeriaceae</taxon>
        <taxon>Lasiosphaeris</taxon>
    </lineage>
</organism>
<dbReference type="AlphaFoldDB" id="A0AA40AGQ2"/>
<evidence type="ECO:0000259" key="7">
    <source>
        <dbReference type="Pfam" id="PF01490"/>
    </source>
</evidence>
<accession>A0AA40AGQ2</accession>
<dbReference type="Pfam" id="PF01490">
    <property type="entry name" value="Aa_trans"/>
    <property type="match status" value="1"/>
</dbReference>
<protein>
    <submittedName>
        <fullName evidence="8">Amino-acid permease</fullName>
    </submittedName>
</protein>
<feature type="transmembrane region" description="Helical" evidence="6">
    <location>
        <begin position="298"/>
        <end position="322"/>
    </location>
</feature>
<keyword evidence="4 6" id="KW-1133">Transmembrane helix</keyword>
<evidence type="ECO:0000256" key="2">
    <source>
        <dbReference type="ARBA" id="ARBA00008066"/>
    </source>
</evidence>
<feature type="transmembrane region" description="Helical" evidence="6">
    <location>
        <begin position="172"/>
        <end position="196"/>
    </location>
</feature>
<evidence type="ECO:0000313" key="8">
    <source>
        <dbReference type="EMBL" id="KAK0715538.1"/>
    </source>
</evidence>
<keyword evidence="3 6" id="KW-0812">Transmembrane</keyword>
<dbReference type="GO" id="GO:0016020">
    <property type="term" value="C:membrane"/>
    <property type="evidence" value="ECO:0007669"/>
    <property type="project" value="UniProtKB-SubCell"/>
</dbReference>
<feature type="transmembrane region" description="Helical" evidence="6">
    <location>
        <begin position="39"/>
        <end position="59"/>
    </location>
</feature>
<evidence type="ECO:0000256" key="5">
    <source>
        <dbReference type="ARBA" id="ARBA00023136"/>
    </source>
</evidence>
<keyword evidence="5 6" id="KW-0472">Membrane</keyword>
<feature type="transmembrane region" description="Helical" evidence="6">
    <location>
        <begin position="343"/>
        <end position="362"/>
    </location>
</feature>
<feature type="domain" description="Amino acid transporter transmembrane" evidence="7">
    <location>
        <begin position="33"/>
        <end position="428"/>
    </location>
</feature>
<feature type="transmembrane region" description="Helical" evidence="6">
    <location>
        <begin position="404"/>
        <end position="426"/>
    </location>
</feature>
<keyword evidence="9" id="KW-1185">Reference proteome</keyword>
<sequence length="451" mass="49414">MPYRKESEVGEVRPMAQDFERRKEAEGEAAFHRLGWKRLTVVLIVEAIALGSLSLPGAFASLGMILGVIFSLFLGGLAVYTSFVIGNVKLKHPEITHYADVGRLMFGRVGFEIMSFMFVLQLIFIVGSHVLTGKIMWDNLTDNGNGTCSIVFGVVSAIILFLLAIPPSFAEIAILGYIDFVSIIAAILITIIATGIRATNQDGGLAAVNWSAYHKENMSLAEAFIAICNIVFAYSFALCQFSFMDEMHTPSDFPKSIAALGAIEIVIYTLAGALMYAFVGVDVQSPALLSAGPLVSKVAFGIALPVIFISGSINTTVIARYIHGRAFRHSVIRFVNTPMGWGTWLGLDAIITVIAWVIAEAIPFFSDLLAISSSLFISGFTFYLPAIMWFMFIMEGKWYERKNWLRSFLNGLCFFIGIVVLGVGTYSSVWDINDRYARGLVGSPFSCDPVR</sequence>